<feature type="region of interest" description="Disordered" evidence="2">
    <location>
        <begin position="317"/>
        <end position="340"/>
    </location>
</feature>
<keyword evidence="6" id="KW-1185">Reference proteome</keyword>
<gene>
    <name evidence="5" type="ORF">ACFPTO_17640</name>
</gene>
<dbReference type="Pfam" id="PF00501">
    <property type="entry name" value="AMP-binding"/>
    <property type="match status" value="1"/>
</dbReference>
<comment type="caution">
    <text evidence="5">The sequence shown here is derived from an EMBL/GenBank/DDBJ whole genome shotgun (WGS) entry which is preliminary data.</text>
</comment>
<feature type="region of interest" description="Disordered" evidence="2">
    <location>
        <begin position="613"/>
        <end position="638"/>
    </location>
</feature>
<dbReference type="Gene3D" id="3.30.300.30">
    <property type="match status" value="1"/>
</dbReference>
<dbReference type="InterPro" id="IPR045851">
    <property type="entry name" value="AMP-bd_C_sf"/>
</dbReference>
<dbReference type="RefSeq" id="WP_377713188.1">
    <property type="nucleotide sequence ID" value="NZ_JBHSMP010000020.1"/>
</dbReference>
<feature type="domain" description="ApeI dehydratase-like" evidence="4">
    <location>
        <begin position="518"/>
        <end position="613"/>
    </location>
</feature>
<evidence type="ECO:0000256" key="2">
    <source>
        <dbReference type="SAM" id="MobiDB-lite"/>
    </source>
</evidence>
<dbReference type="InterPro" id="IPR054545">
    <property type="entry name" value="ApeI-like"/>
</dbReference>
<dbReference type="SUPFAM" id="SSF54637">
    <property type="entry name" value="Thioesterase/thiol ester dehydrase-isomerase"/>
    <property type="match status" value="1"/>
</dbReference>
<dbReference type="Gene3D" id="3.10.129.10">
    <property type="entry name" value="Hotdog Thioesterase"/>
    <property type="match status" value="1"/>
</dbReference>
<protein>
    <submittedName>
        <fullName evidence="5">AMP-binding protein</fullName>
    </submittedName>
</protein>
<organism evidence="5 6">
    <name type="scientific">Paraburkholderia denitrificans</name>
    <dbReference type="NCBI Taxonomy" id="694025"/>
    <lineage>
        <taxon>Bacteria</taxon>
        <taxon>Pseudomonadati</taxon>
        <taxon>Pseudomonadota</taxon>
        <taxon>Betaproteobacteria</taxon>
        <taxon>Burkholderiales</taxon>
        <taxon>Burkholderiaceae</taxon>
        <taxon>Paraburkholderia</taxon>
    </lineage>
</organism>
<evidence type="ECO:0000313" key="6">
    <source>
        <dbReference type="Proteomes" id="UP001596103"/>
    </source>
</evidence>
<reference evidence="6" key="1">
    <citation type="journal article" date="2019" name="Int. J. Syst. Evol. Microbiol.">
        <title>The Global Catalogue of Microorganisms (GCM) 10K type strain sequencing project: providing services to taxonomists for standard genome sequencing and annotation.</title>
        <authorList>
            <consortium name="The Broad Institute Genomics Platform"/>
            <consortium name="The Broad Institute Genome Sequencing Center for Infectious Disease"/>
            <person name="Wu L."/>
            <person name="Ma J."/>
        </authorList>
    </citation>
    <scope>NUCLEOTIDE SEQUENCE [LARGE SCALE GENOMIC DNA]</scope>
    <source>
        <strain evidence="6">CCUG 56042</strain>
    </source>
</reference>
<evidence type="ECO:0000313" key="5">
    <source>
        <dbReference type="EMBL" id="MFC5430606.1"/>
    </source>
</evidence>
<proteinExistence type="predicted"/>
<dbReference type="PANTHER" id="PTHR43767">
    <property type="entry name" value="LONG-CHAIN-FATTY-ACID--COA LIGASE"/>
    <property type="match status" value="1"/>
</dbReference>
<dbReference type="Gene3D" id="3.40.50.12780">
    <property type="entry name" value="N-terminal domain of ligase-like"/>
    <property type="match status" value="1"/>
</dbReference>
<evidence type="ECO:0000256" key="1">
    <source>
        <dbReference type="ARBA" id="ARBA00022598"/>
    </source>
</evidence>
<sequence length="638" mass="66675">MSSYPLLFHPAPGRTIAWRDGAPVSVRTFLADVARVAAALPAGGHVFNVCVDRYRFAVGLCAALVGGRISLLPSTQTPEMVRQLASFAPDTFCLHDAADCTIDLPRFRFPEPGAPDAHDDIAVPQIDAAQVVAYVFTSGSTGTPVPHRKTWGLLVRCVRAAAERLGLAADSDPDGGSDAGLDTGTYTLIGTVPAQHMYGFESTVLLALIGGLAFSNRQPFYPADVRAELEAVPAPRVLVTTPVHLRALLATDRALPGASLVLSATAPLPPTLAREAEARLAAPLIEIYGSTETGQIATRRTAQGDPWRLLAGVRLDTSPQAHGDGQDNRASNEAGDDGGPCAWASGGHIEEPVPMGDAIELLDDSHFLLHGRKTDLVNIAGKRTSLAYLNYQLNAIPGVEDGVFYMPDEAPSPAGAAADTDAAAKLDNCAGNNVDNPACGGPVARLAALVVAPQLSAADLLHALRERIDAAFMPRPLRFVETLPRNATGKLPRDVLATLVAQRPNEAQPETQPAQENAASNTAPLTFTIPADHPALPGHFPGQPIVPGVVLLDHALMALGAALNRSFDRCRINSAKFLSPAAPGETLDVGFESTASGAIRFTVRAGQREVASGVLSAPDVPNAPDAPDAAQAHGAART</sequence>
<dbReference type="SUPFAM" id="SSF56801">
    <property type="entry name" value="Acetyl-CoA synthetase-like"/>
    <property type="match status" value="1"/>
</dbReference>
<dbReference type="InterPro" id="IPR042099">
    <property type="entry name" value="ANL_N_sf"/>
</dbReference>
<dbReference type="PANTHER" id="PTHR43767:SF8">
    <property type="entry name" value="LONG-CHAIN-FATTY-ACID--COA LIGASE"/>
    <property type="match status" value="1"/>
</dbReference>
<dbReference type="EMBL" id="JBHSMP010000020">
    <property type="protein sequence ID" value="MFC5430606.1"/>
    <property type="molecule type" value="Genomic_DNA"/>
</dbReference>
<name>A0ABW0JBU9_9BURK</name>
<dbReference type="InterPro" id="IPR050237">
    <property type="entry name" value="ATP-dep_AMP-bd_enzyme"/>
</dbReference>
<feature type="compositionally biased region" description="Low complexity" evidence="2">
    <location>
        <begin position="617"/>
        <end position="638"/>
    </location>
</feature>
<dbReference type="Proteomes" id="UP001596103">
    <property type="component" value="Unassembled WGS sequence"/>
</dbReference>
<dbReference type="InterPro" id="IPR029069">
    <property type="entry name" value="HotDog_dom_sf"/>
</dbReference>
<keyword evidence="1" id="KW-0436">Ligase</keyword>
<accession>A0ABW0JBU9</accession>
<evidence type="ECO:0000259" key="3">
    <source>
        <dbReference type="Pfam" id="PF00501"/>
    </source>
</evidence>
<evidence type="ECO:0000259" key="4">
    <source>
        <dbReference type="Pfam" id="PF22818"/>
    </source>
</evidence>
<feature type="domain" description="AMP-dependent synthetase/ligase" evidence="3">
    <location>
        <begin position="24"/>
        <end position="305"/>
    </location>
</feature>
<dbReference type="CDD" id="cd00493">
    <property type="entry name" value="FabA_FabZ"/>
    <property type="match status" value="1"/>
</dbReference>
<dbReference type="InterPro" id="IPR000873">
    <property type="entry name" value="AMP-dep_synth/lig_dom"/>
</dbReference>
<dbReference type="Pfam" id="PF22818">
    <property type="entry name" value="ApeI-like"/>
    <property type="match status" value="1"/>
</dbReference>